<keyword evidence="3" id="KW-1185">Reference proteome</keyword>
<dbReference type="SUPFAM" id="SSF49303">
    <property type="entry name" value="beta-Galactosidase/glucuronidase domain"/>
    <property type="match status" value="1"/>
</dbReference>
<sequence length="474" mass="51377">MEWSRVPLIPLLLLLLLAPGVAGYIGVSGDFYSHTYYVPIGGTVTGSTVVISNPSNETIHVRMTYQVTPQTDLLTVEFSENEFILQPGERKVVYVTLKAAPNCPPGNYTVTVGGEEIKQVGNVSVATPSGALKATVIVTGEGARVTITTVDVTGNVVPVDLVLLSMPSKYPIKRTDTGKLEAIVAPGKYRAEAYLAGQLLNATEFEIGPNEEKEVRLVVKTVYFVAFDVVPAKNSEGRIGYAYVVATVRNLFKPLKDAEVVLRVSYNGKPVENVSVSKMPLLPLNDTEFKYNYVPIEGWKPGKYEFQMLLYSSGKLYAKTEIKTLEVTAEMAGVSMGQASPSQAEEEKTNVYLYIGLGALILVVLALLAFRKKSPIKVTTAEIRDGKLTVRVENTSSREAMLLRLRILALPSKVEITDIRKPKLVGGGKKLAGKSIGTIEVPDDDGSIRDAMESGGILVRVETNIGVGEAKFKT</sequence>
<reference evidence="2 3" key="1">
    <citation type="journal article" date="2012" name="J. Bacteriol.">
        <title>Complete Genome Sequence of the Hyperthermophilic Archaeon Thermococcus sp. Strain CL1, Isolated from a Paralvinella sp. Polychaete Worm Collected from a Hydrothermal Vent.</title>
        <authorList>
            <person name="Jung J.H."/>
            <person name="Holden J.F."/>
            <person name="Seo D.H."/>
            <person name="Park K.H."/>
            <person name="Shin H."/>
            <person name="Ryu S."/>
            <person name="Lee J.H."/>
            <person name="Park C.S."/>
        </authorList>
    </citation>
    <scope>NUCLEOTIDE SEQUENCE [LARGE SCALE GENOMIC DNA]</scope>
    <source>
        <strain evidence="3">DSM 27260 / KACC 17922 / CL1</strain>
    </source>
</reference>
<keyword evidence="1" id="KW-0812">Transmembrane</keyword>
<gene>
    <name evidence="2" type="ORF">CL1_0871</name>
</gene>
<dbReference type="EMBL" id="CP003651">
    <property type="protein sequence ID" value="AFL95076.1"/>
    <property type="molecule type" value="Genomic_DNA"/>
</dbReference>
<dbReference type="RefSeq" id="WP_014788711.1">
    <property type="nucleotide sequence ID" value="NC_018015.1"/>
</dbReference>
<dbReference type="HOGENOM" id="CLU_578250_0_0_2"/>
<dbReference type="Proteomes" id="UP000006064">
    <property type="component" value="Chromosome"/>
</dbReference>
<name>I3ZTP2_THECF</name>
<dbReference type="InterPro" id="IPR036156">
    <property type="entry name" value="Beta-gal/glucu_dom_sf"/>
</dbReference>
<evidence type="ECO:0000313" key="2">
    <source>
        <dbReference type="EMBL" id="AFL95076.1"/>
    </source>
</evidence>
<protein>
    <submittedName>
        <fullName evidence="2">Uncharacterized protein</fullName>
    </submittedName>
</protein>
<dbReference type="AlphaFoldDB" id="I3ZTP2"/>
<proteinExistence type="predicted"/>
<dbReference type="OrthoDB" id="100465at2157"/>
<evidence type="ECO:0000313" key="3">
    <source>
        <dbReference type="Proteomes" id="UP000006064"/>
    </source>
</evidence>
<organism evidence="2 3">
    <name type="scientific">Thermococcus cleftensis (strain DSM 27260 / KACC 17922 / CL1)</name>
    <dbReference type="NCBI Taxonomy" id="163003"/>
    <lineage>
        <taxon>Archaea</taxon>
        <taxon>Methanobacteriati</taxon>
        <taxon>Methanobacteriota</taxon>
        <taxon>Thermococci</taxon>
        <taxon>Thermococcales</taxon>
        <taxon>Thermococcaceae</taxon>
        <taxon>Thermococcus</taxon>
    </lineage>
</organism>
<keyword evidence="1" id="KW-1133">Transmembrane helix</keyword>
<dbReference type="GeneID" id="13038570"/>
<keyword evidence="1" id="KW-0472">Membrane</keyword>
<evidence type="ECO:0000256" key="1">
    <source>
        <dbReference type="SAM" id="Phobius"/>
    </source>
</evidence>
<feature type="transmembrane region" description="Helical" evidence="1">
    <location>
        <begin position="351"/>
        <end position="370"/>
    </location>
</feature>
<accession>I3ZTP2</accession>
<dbReference type="KEGG" id="thm:CL1_0871"/>